<dbReference type="AlphaFoldDB" id="A0AAW7X997"/>
<dbReference type="Pfam" id="PF02769">
    <property type="entry name" value="AIRS_C"/>
    <property type="match status" value="1"/>
</dbReference>
<feature type="binding site" evidence="2">
    <location>
        <position position="73"/>
    </location>
    <ligand>
        <name>Mg(2+)</name>
        <dbReference type="ChEBI" id="CHEBI:18420"/>
        <label>2</label>
    </ligand>
</feature>
<evidence type="ECO:0000259" key="4">
    <source>
        <dbReference type="Pfam" id="PF02769"/>
    </source>
</evidence>
<dbReference type="RefSeq" id="WP_303493665.1">
    <property type="nucleotide sequence ID" value="NZ_JAUOPB010000014.1"/>
</dbReference>
<dbReference type="Gene3D" id="3.90.650.10">
    <property type="entry name" value="PurM-like C-terminal domain"/>
    <property type="match status" value="1"/>
</dbReference>
<keyword evidence="2 5" id="KW-0808">Transferase</keyword>
<feature type="binding site" evidence="2">
    <location>
        <position position="43"/>
    </location>
    <ligand>
        <name>Mg(2+)</name>
        <dbReference type="ChEBI" id="CHEBI:18420"/>
        <label>4</label>
    </ligand>
</feature>
<feature type="binding site" evidence="2">
    <location>
        <position position="45"/>
    </location>
    <ligand>
        <name>Mg(2+)</name>
        <dbReference type="ChEBI" id="CHEBI:18420"/>
        <label>2</label>
    </ligand>
</feature>
<dbReference type="CDD" id="cd02194">
    <property type="entry name" value="ThiL"/>
    <property type="match status" value="1"/>
</dbReference>
<dbReference type="Pfam" id="PF00586">
    <property type="entry name" value="AIRS"/>
    <property type="match status" value="1"/>
</dbReference>
<keyword evidence="2" id="KW-0067">ATP-binding</keyword>
<evidence type="ECO:0000259" key="3">
    <source>
        <dbReference type="Pfam" id="PF00586"/>
    </source>
</evidence>
<organism evidence="5 6">
    <name type="scientific">Saccharophagus degradans</name>
    <dbReference type="NCBI Taxonomy" id="86304"/>
    <lineage>
        <taxon>Bacteria</taxon>
        <taxon>Pseudomonadati</taxon>
        <taxon>Pseudomonadota</taxon>
        <taxon>Gammaproteobacteria</taxon>
        <taxon>Cellvibrionales</taxon>
        <taxon>Cellvibrionaceae</taxon>
        <taxon>Saccharophagus</taxon>
    </lineage>
</organism>
<comment type="catalytic activity">
    <reaction evidence="2">
        <text>thiamine phosphate + ATP = thiamine diphosphate + ADP</text>
        <dbReference type="Rhea" id="RHEA:15913"/>
        <dbReference type="ChEBI" id="CHEBI:30616"/>
        <dbReference type="ChEBI" id="CHEBI:37575"/>
        <dbReference type="ChEBI" id="CHEBI:58937"/>
        <dbReference type="ChEBI" id="CHEBI:456216"/>
        <dbReference type="EC" id="2.7.4.16"/>
    </reaction>
</comment>
<feature type="domain" description="PurM-like C-terminal" evidence="4">
    <location>
        <begin position="148"/>
        <end position="315"/>
    </location>
</feature>
<gene>
    <name evidence="2 5" type="primary">thiL</name>
    <name evidence="5" type="ORF">Q4521_17560</name>
</gene>
<comment type="miscellaneous">
    <text evidence="2">Reaction mechanism of ThiL seems to utilize a direct, inline transfer of the gamma-phosphate of ATP to TMP rather than a phosphorylated enzyme intermediate.</text>
</comment>
<dbReference type="SUPFAM" id="SSF56042">
    <property type="entry name" value="PurM C-terminal domain-like"/>
    <property type="match status" value="1"/>
</dbReference>
<dbReference type="GO" id="GO:0009030">
    <property type="term" value="F:thiamine-phosphate kinase activity"/>
    <property type="evidence" value="ECO:0007669"/>
    <property type="project" value="UniProtKB-UniRule"/>
</dbReference>
<name>A0AAW7X997_9GAMM</name>
<feature type="domain" description="PurM-like N-terminal" evidence="3">
    <location>
        <begin position="26"/>
        <end position="136"/>
    </location>
</feature>
<sequence length="334" mass="35476">MNEFDLIKQYFRNVSPVVEGTALGNGDDCALLQLKPNQTMAVSVDTLVEGVHFPCGANANDIAQRALRTALSDLAAMAATPRWVTLALTLPQQDSDWLSAFSEGLRADLHAFNCELIGGDTTRGALTISVQVMGVVENYPALTRAGAKVGDGIFVSHTVGNGAASLLQVLGKLQSLELPNALCSELDDLFYRPELAFNVAQQLHAVATSAIDISDGLVADLKHICTASGVGAKVNVAQLPYSATAKNLAKGIENTALNSERLTAQQLLQQWALYGGDDYQLCFTAPAHAVAELKKQTPLAATQIGVVVAEQGVQLHNNGQALTVQHKNGYTHFE</sequence>
<dbReference type="GO" id="GO:0009229">
    <property type="term" value="P:thiamine diphosphate biosynthetic process"/>
    <property type="evidence" value="ECO:0007669"/>
    <property type="project" value="UniProtKB-UniRule"/>
</dbReference>
<feature type="binding site" evidence="2">
    <location>
        <position position="52"/>
    </location>
    <ligand>
        <name>substrate</name>
    </ligand>
</feature>
<feature type="binding site" evidence="2">
    <location>
        <position position="45"/>
    </location>
    <ligand>
        <name>Mg(2+)</name>
        <dbReference type="ChEBI" id="CHEBI:18420"/>
        <label>1</label>
    </ligand>
</feature>
<dbReference type="InterPro" id="IPR036676">
    <property type="entry name" value="PurM-like_C_sf"/>
</dbReference>
<keyword evidence="1 2" id="KW-0784">Thiamine biosynthesis</keyword>
<dbReference type="HAMAP" id="MF_02128">
    <property type="entry name" value="TMP_kinase"/>
    <property type="match status" value="1"/>
</dbReference>
<dbReference type="InterPro" id="IPR016188">
    <property type="entry name" value="PurM-like_N"/>
</dbReference>
<feature type="binding site" evidence="2">
    <location>
        <position position="28"/>
    </location>
    <ligand>
        <name>Mg(2+)</name>
        <dbReference type="ChEBI" id="CHEBI:18420"/>
        <label>4</label>
    </ligand>
</feature>
<feature type="binding site" evidence="2">
    <location>
        <begin position="119"/>
        <end position="120"/>
    </location>
    <ligand>
        <name>ATP</name>
        <dbReference type="ChEBI" id="CHEBI:30616"/>
    </ligand>
</feature>
<comment type="similarity">
    <text evidence="2">Belongs to the thiamine-monophosphate kinase family.</text>
</comment>
<dbReference type="SUPFAM" id="SSF55326">
    <property type="entry name" value="PurM N-terminal domain-like"/>
    <property type="match status" value="1"/>
</dbReference>
<feature type="binding site" evidence="2">
    <location>
        <position position="215"/>
    </location>
    <ligand>
        <name>Mg(2+)</name>
        <dbReference type="ChEBI" id="CHEBI:18420"/>
        <label>5</label>
    </ligand>
</feature>
<dbReference type="PANTHER" id="PTHR30270:SF0">
    <property type="entry name" value="THIAMINE-MONOPHOSPHATE KINASE"/>
    <property type="match status" value="1"/>
</dbReference>
<dbReference type="GO" id="GO:0000287">
    <property type="term" value="F:magnesium ion binding"/>
    <property type="evidence" value="ECO:0007669"/>
    <property type="project" value="UniProtKB-UniRule"/>
</dbReference>
<feature type="binding site" evidence="2">
    <location>
        <position position="330"/>
    </location>
    <ligand>
        <name>substrate</name>
    </ligand>
</feature>
<dbReference type="EMBL" id="JAUOPB010000014">
    <property type="protein sequence ID" value="MDO6424296.1"/>
    <property type="molecule type" value="Genomic_DNA"/>
</dbReference>
<feature type="binding site" evidence="2">
    <location>
        <position position="73"/>
    </location>
    <ligand>
        <name>Mg(2+)</name>
        <dbReference type="ChEBI" id="CHEBI:18420"/>
        <label>4</label>
    </ligand>
</feature>
<accession>A0AAW7X997</accession>
<feature type="binding site" evidence="2">
    <location>
        <position position="214"/>
    </location>
    <ligand>
        <name>ATP</name>
        <dbReference type="ChEBI" id="CHEBI:30616"/>
    </ligand>
</feature>
<feature type="binding site" evidence="2">
    <location>
        <position position="144"/>
    </location>
    <ligand>
        <name>ATP</name>
        <dbReference type="ChEBI" id="CHEBI:30616"/>
    </ligand>
</feature>
<dbReference type="InterPro" id="IPR006283">
    <property type="entry name" value="ThiL-like"/>
</dbReference>
<keyword evidence="2 5" id="KW-0418">Kinase</keyword>
<comment type="caution">
    <text evidence="5">The sequence shown here is derived from an EMBL/GenBank/DDBJ whole genome shotgun (WGS) entry which is preliminary data.</text>
</comment>
<dbReference type="InterPro" id="IPR036921">
    <property type="entry name" value="PurM-like_N_sf"/>
</dbReference>
<protein>
    <recommendedName>
        <fullName evidence="2">Thiamine-monophosphate kinase</fullName>
        <shortName evidence="2">TMP kinase</shortName>
        <shortName evidence="2">Thiamine-phosphate kinase</shortName>
        <ecNumber evidence="2">2.7.4.16</ecNumber>
    </recommendedName>
</protein>
<dbReference type="PIRSF" id="PIRSF005303">
    <property type="entry name" value="Thiam_monoph_kin"/>
    <property type="match status" value="1"/>
</dbReference>
<dbReference type="InterPro" id="IPR010918">
    <property type="entry name" value="PurM-like_C_dom"/>
</dbReference>
<feature type="binding site" evidence="2">
    <location>
        <position position="120"/>
    </location>
    <ligand>
        <name>Mg(2+)</name>
        <dbReference type="ChEBI" id="CHEBI:18420"/>
        <label>1</label>
    </ligand>
</feature>
<evidence type="ECO:0000313" key="6">
    <source>
        <dbReference type="Proteomes" id="UP001169760"/>
    </source>
</evidence>
<evidence type="ECO:0000313" key="5">
    <source>
        <dbReference type="EMBL" id="MDO6424296.1"/>
    </source>
</evidence>
<keyword evidence="2" id="KW-0460">Magnesium</keyword>
<dbReference type="GO" id="GO:0005524">
    <property type="term" value="F:ATP binding"/>
    <property type="evidence" value="ECO:0007669"/>
    <property type="project" value="UniProtKB-UniRule"/>
</dbReference>
<feature type="binding site" evidence="2">
    <location>
        <position position="73"/>
    </location>
    <ligand>
        <name>Mg(2+)</name>
        <dbReference type="ChEBI" id="CHEBI:18420"/>
        <label>3</label>
    </ligand>
</feature>
<feature type="binding site" evidence="2">
    <location>
        <position position="212"/>
    </location>
    <ligand>
        <name>Mg(2+)</name>
        <dbReference type="ChEBI" id="CHEBI:18420"/>
        <label>3</label>
    </ligand>
</feature>
<feature type="binding site" evidence="2">
    <location>
        <position position="28"/>
    </location>
    <ligand>
        <name>Mg(2+)</name>
        <dbReference type="ChEBI" id="CHEBI:18420"/>
        <label>3</label>
    </ligand>
</feature>
<comment type="function">
    <text evidence="2">Catalyzes the ATP-dependent phosphorylation of thiamine-monophosphate (TMP) to form thiamine-pyrophosphate (TPP), the active form of vitamin B1.</text>
</comment>
<feature type="binding site" evidence="2">
    <location>
        <position position="277"/>
    </location>
    <ligand>
        <name>substrate</name>
    </ligand>
</feature>
<dbReference type="GO" id="GO:0009228">
    <property type="term" value="P:thiamine biosynthetic process"/>
    <property type="evidence" value="ECO:0007669"/>
    <property type="project" value="UniProtKB-KW"/>
</dbReference>
<dbReference type="Proteomes" id="UP001169760">
    <property type="component" value="Unassembled WGS sequence"/>
</dbReference>
<proteinExistence type="inferred from homology"/>
<evidence type="ECO:0000256" key="1">
    <source>
        <dbReference type="ARBA" id="ARBA00022977"/>
    </source>
</evidence>
<comment type="pathway">
    <text evidence="2">Cofactor biosynthesis; thiamine diphosphate biosynthesis; thiamine diphosphate from thiamine phosphate: step 1/1.</text>
</comment>
<dbReference type="EC" id="2.7.4.16" evidence="2"/>
<keyword evidence="2" id="KW-0547">Nucleotide-binding</keyword>
<keyword evidence="2" id="KW-0479">Metal-binding</keyword>
<evidence type="ECO:0000256" key="2">
    <source>
        <dbReference type="HAMAP-Rule" id="MF_02128"/>
    </source>
</evidence>
<comment type="caution">
    <text evidence="2">Lacks conserved residue(s) required for the propagation of feature annotation.</text>
</comment>
<dbReference type="PANTHER" id="PTHR30270">
    <property type="entry name" value="THIAMINE-MONOPHOSPHATE KINASE"/>
    <property type="match status" value="1"/>
</dbReference>
<reference evidence="5" key="1">
    <citation type="submission" date="2023-07" db="EMBL/GenBank/DDBJ databases">
        <title>Genome content predicts the carbon catabolic preferences of heterotrophic bacteria.</title>
        <authorList>
            <person name="Gralka M."/>
        </authorList>
    </citation>
    <scope>NUCLEOTIDE SEQUENCE</scope>
    <source>
        <strain evidence="5">I3M17_2</strain>
    </source>
</reference>
<dbReference type="NCBIfam" id="TIGR01379">
    <property type="entry name" value="thiL"/>
    <property type="match status" value="1"/>
</dbReference>
<dbReference type="Gene3D" id="3.30.1330.10">
    <property type="entry name" value="PurM-like, N-terminal domain"/>
    <property type="match status" value="1"/>
</dbReference>